<dbReference type="Gene3D" id="3.40.50.12370">
    <property type="match status" value="1"/>
</dbReference>
<feature type="transmembrane region" description="Helical" evidence="6">
    <location>
        <begin position="133"/>
        <end position="152"/>
    </location>
</feature>
<proteinExistence type="predicted"/>
<dbReference type="GO" id="GO:0005886">
    <property type="term" value="C:plasma membrane"/>
    <property type="evidence" value="ECO:0007669"/>
    <property type="project" value="UniProtKB-SubCell"/>
</dbReference>
<protein>
    <submittedName>
        <fullName evidence="7">Cationic amino acid transporter</fullName>
    </submittedName>
</protein>
<feature type="transmembrane region" description="Helical" evidence="6">
    <location>
        <begin position="198"/>
        <end position="220"/>
    </location>
</feature>
<feature type="transmembrane region" description="Helical" evidence="6">
    <location>
        <begin position="434"/>
        <end position="451"/>
    </location>
</feature>
<dbReference type="Pfam" id="PF13520">
    <property type="entry name" value="AA_permease_2"/>
    <property type="match status" value="1"/>
</dbReference>
<feature type="transmembrane region" description="Helical" evidence="6">
    <location>
        <begin position="46"/>
        <end position="66"/>
    </location>
</feature>
<feature type="transmembrane region" description="Helical" evidence="6">
    <location>
        <begin position="96"/>
        <end position="121"/>
    </location>
</feature>
<keyword evidence="5 6" id="KW-0472">Membrane</keyword>
<accession>A0A075FNV4</accession>
<sequence>MSAETNSSGLVRSLSLSQAIMIGVASMIGGAIFVLVGPGISAAGPALIVAFLLNGVITLFTALTYAELGSALPATGGGYKWVKEGLPRPNSYLSGWMAWFAHTIAGSLYAIAFGTFFGHLLKSAEIIDDTFGIPLEKLFAIIAIVIFTIVNIRGSSHTGKVGSAITFTQLAIIAALVIAALAAMTFTNPNWPTNFRDFFPNGTSGLILAMGITFIAFEGYEIIAQAGDEIKKPKKNVPKAILVSLGIVVSVYVLFAFVFIGGLDPLQIGQPAWEFIGDYGELGIIEAAEYYLPFGALIVLAGGFVSTLAALNATTFAASRVSFAMGRNHDLPSVFSKLHPKYRTPFASTILSAVVMITLAMLFDLTMIALAASVMFLFLFAQVNVACITIRRMAKEKKLTYGFKTPFFPVVPAIGFAVVSILAVYLLFAQPLSWAIALVWIGVGFLIYRLYTSKREKQATAPLVFNQEPSERKEYRILVVFSKNTSTKLAKIAAAIADQKDGEVSFLSVITVPKQTPLSFANKSGETGIGVFDELKKSISHSIRHRYLVRLSHDPTEAILATAEDEGINTMIVDFSFLRHNRKLLSLSTCDIIGVIPGKDFDKDMSNLIVSYDVGRHSNLGLEIAHAISADSKSKIRVIRGVTQSPQAEVEIVNKINEVMFDLDIKKIQFEKVYPKTKNMLISSELLKSYNKTKNGTLILGAGNQADAAFSPKALELADKSKKTVFIVRNHMFSEFHTRSFFNVLLQIIKENKILYRIYIEILAGISFVKSKQKIGRYDEEYFESKSQ</sequence>
<dbReference type="PANTHER" id="PTHR42770">
    <property type="entry name" value="AMINO ACID TRANSPORTER-RELATED"/>
    <property type="match status" value="1"/>
</dbReference>
<dbReference type="InterPro" id="IPR002293">
    <property type="entry name" value="AA/rel_permease1"/>
</dbReference>
<evidence type="ECO:0000256" key="4">
    <source>
        <dbReference type="ARBA" id="ARBA00022989"/>
    </source>
</evidence>
<feature type="transmembrane region" description="Helical" evidence="6">
    <location>
        <begin position="20"/>
        <end position="40"/>
    </location>
</feature>
<feature type="transmembrane region" description="Helical" evidence="6">
    <location>
        <begin position="290"/>
        <end position="323"/>
    </location>
</feature>
<evidence type="ECO:0000256" key="6">
    <source>
        <dbReference type="SAM" id="Phobius"/>
    </source>
</evidence>
<organism evidence="7">
    <name type="scientific">uncultured marine thaumarchaeote AD1000_118_C08</name>
    <dbReference type="NCBI Taxonomy" id="1455889"/>
    <lineage>
        <taxon>Archaea</taxon>
        <taxon>Nitrososphaerota</taxon>
        <taxon>environmental samples</taxon>
    </lineage>
</organism>
<reference evidence="7" key="1">
    <citation type="journal article" date="2014" name="Genome Biol. Evol.">
        <title>Pangenome evidence for extensive interdomain horizontal transfer affecting lineage core and shell genes in uncultured planktonic thaumarchaeota and euryarchaeota.</title>
        <authorList>
            <person name="Deschamps P."/>
            <person name="Zivanovic Y."/>
            <person name="Moreira D."/>
            <person name="Rodriguez-Valera F."/>
            <person name="Lopez-Garcia P."/>
        </authorList>
    </citation>
    <scope>NUCLEOTIDE SEQUENCE</scope>
</reference>
<comment type="subcellular location">
    <subcellularLocation>
        <location evidence="1">Cell membrane</location>
        <topology evidence="1">Multi-pass membrane protein</topology>
    </subcellularLocation>
</comment>
<feature type="transmembrane region" description="Helical" evidence="6">
    <location>
        <begin position="344"/>
        <end position="362"/>
    </location>
</feature>
<dbReference type="GO" id="GO:0022857">
    <property type="term" value="F:transmembrane transporter activity"/>
    <property type="evidence" value="ECO:0007669"/>
    <property type="project" value="InterPro"/>
</dbReference>
<feature type="transmembrane region" description="Helical" evidence="6">
    <location>
        <begin position="164"/>
        <end position="186"/>
    </location>
</feature>
<name>A0A075FNV4_9ARCH</name>
<dbReference type="PANTHER" id="PTHR42770:SF11">
    <property type="entry name" value="INNER MEMBRANE TRANSPORT PROTEIN YBAT"/>
    <property type="match status" value="1"/>
</dbReference>
<evidence type="ECO:0000256" key="3">
    <source>
        <dbReference type="ARBA" id="ARBA00022692"/>
    </source>
</evidence>
<feature type="transmembrane region" description="Helical" evidence="6">
    <location>
        <begin position="368"/>
        <end position="387"/>
    </location>
</feature>
<keyword evidence="3 6" id="KW-0812">Transmembrane</keyword>
<dbReference type="EMBL" id="KF900336">
    <property type="protein sequence ID" value="AIE91382.1"/>
    <property type="molecule type" value="Genomic_DNA"/>
</dbReference>
<evidence type="ECO:0000256" key="2">
    <source>
        <dbReference type="ARBA" id="ARBA00022475"/>
    </source>
</evidence>
<dbReference type="Gene3D" id="1.20.1740.10">
    <property type="entry name" value="Amino acid/polyamine transporter I"/>
    <property type="match status" value="1"/>
</dbReference>
<evidence type="ECO:0000256" key="1">
    <source>
        <dbReference type="ARBA" id="ARBA00004651"/>
    </source>
</evidence>
<feature type="transmembrane region" description="Helical" evidence="6">
    <location>
        <begin position="407"/>
        <end position="428"/>
    </location>
</feature>
<dbReference type="AlphaFoldDB" id="A0A075FNV4"/>
<dbReference type="InterPro" id="IPR050367">
    <property type="entry name" value="APC_superfamily"/>
</dbReference>
<feature type="transmembrane region" description="Helical" evidence="6">
    <location>
        <begin position="241"/>
        <end position="263"/>
    </location>
</feature>
<evidence type="ECO:0000313" key="7">
    <source>
        <dbReference type="EMBL" id="AIE91382.1"/>
    </source>
</evidence>
<evidence type="ECO:0000256" key="5">
    <source>
        <dbReference type="ARBA" id="ARBA00023136"/>
    </source>
</evidence>
<keyword evidence="2" id="KW-1003">Cell membrane</keyword>
<keyword evidence="4 6" id="KW-1133">Transmembrane helix</keyword>